<feature type="compositionally biased region" description="Polar residues" evidence="1">
    <location>
        <begin position="306"/>
        <end position="317"/>
    </location>
</feature>
<dbReference type="InterPro" id="IPR011009">
    <property type="entry name" value="Kinase-like_dom_sf"/>
</dbReference>
<dbReference type="Pfam" id="PF01636">
    <property type="entry name" value="APH"/>
    <property type="match status" value="1"/>
</dbReference>
<dbReference type="Gene3D" id="3.90.1200.10">
    <property type="match status" value="1"/>
</dbReference>
<dbReference type="AlphaFoldDB" id="A0AAJ0FYF4"/>
<accession>A0AAJ0FYF4</accession>
<feature type="domain" description="Aminoglycoside phosphotransferase" evidence="2">
    <location>
        <begin position="42"/>
        <end position="178"/>
    </location>
</feature>
<evidence type="ECO:0000256" key="1">
    <source>
        <dbReference type="SAM" id="MobiDB-lite"/>
    </source>
</evidence>
<feature type="region of interest" description="Disordered" evidence="1">
    <location>
        <begin position="278"/>
        <end position="317"/>
    </location>
</feature>
<evidence type="ECO:0000259" key="2">
    <source>
        <dbReference type="Pfam" id="PF01636"/>
    </source>
</evidence>
<dbReference type="PANTHER" id="PTHR21310">
    <property type="entry name" value="AMINOGLYCOSIDE PHOSPHOTRANSFERASE-RELATED-RELATED"/>
    <property type="match status" value="1"/>
</dbReference>
<name>A0AAJ0FYF4_9HYPO</name>
<reference evidence="3" key="1">
    <citation type="submission" date="2023-06" db="EMBL/GenBank/DDBJ databases">
        <title>Conoideocrella luteorostrata (Hypocreales: Clavicipitaceae), a potential biocontrol fungus for elongate hemlock scale in United States Christmas tree production areas.</title>
        <authorList>
            <person name="Barrett H."/>
            <person name="Lovett B."/>
            <person name="Macias A.M."/>
            <person name="Stajich J.E."/>
            <person name="Kasson M.T."/>
        </authorList>
    </citation>
    <scope>NUCLEOTIDE SEQUENCE</scope>
    <source>
        <strain evidence="3">ARSEF 14590</strain>
    </source>
</reference>
<dbReference type="InterPro" id="IPR051678">
    <property type="entry name" value="AGP_Transferase"/>
</dbReference>
<dbReference type="SUPFAM" id="SSF56112">
    <property type="entry name" value="Protein kinase-like (PK-like)"/>
    <property type="match status" value="1"/>
</dbReference>
<protein>
    <recommendedName>
        <fullName evidence="2">Aminoglycoside phosphotransferase domain-containing protein</fullName>
    </recommendedName>
</protein>
<evidence type="ECO:0000313" key="3">
    <source>
        <dbReference type="EMBL" id="KAK2597390.1"/>
    </source>
</evidence>
<proteinExistence type="predicted"/>
<gene>
    <name evidence="3" type="ORF">QQS21_006014</name>
</gene>
<feature type="compositionally biased region" description="Pro residues" evidence="1">
    <location>
        <begin position="291"/>
        <end position="305"/>
    </location>
</feature>
<dbReference type="Proteomes" id="UP001251528">
    <property type="component" value="Unassembled WGS sequence"/>
</dbReference>
<organism evidence="3 4">
    <name type="scientific">Conoideocrella luteorostrata</name>
    <dbReference type="NCBI Taxonomy" id="1105319"/>
    <lineage>
        <taxon>Eukaryota</taxon>
        <taxon>Fungi</taxon>
        <taxon>Dikarya</taxon>
        <taxon>Ascomycota</taxon>
        <taxon>Pezizomycotina</taxon>
        <taxon>Sordariomycetes</taxon>
        <taxon>Hypocreomycetidae</taxon>
        <taxon>Hypocreales</taxon>
        <taxon>Clavicipitaceae</taxon>
        <taxon>Conoideocrella</taxon>
    </lineage>
</organism>
<evidence type="ECO:0000313" key="4">
    <source>
        <dbReference type="Proteomes" id="UP001251528"/>
    </source>
</evidence>
<dbReference type="EMBL" id="JASWJB010000106">
    <property type="protein sequence ID" value="KAK2597390.1"/>
    <property type="molecule type" value="Genomic_DNA"/>
</dbReference>
<dbReference type="PANTHER" id="PTHR21310:SF15">
    <property type="entry name" value="AMINOGLYCOSIDE PHOSPHOTRANSFERASE DOMAIN-CONTAINING PROTEIN"/>
    <property type="match status" value="1"/>
</dbReference>
<dbReference type="InterPro" id="IPR002575">
    <property type="entry name" value="Aminoglycoside_PTrfase"/>
</dbReference>
<keyword evidence="4" id="KW-1185">Reference proteome</keyword>
<sequence length="317" mass="35233">MAHDGLRSLDSPTKAPAMYYGCQVLISYKGDREYTGGPVPLTYLVMDYIHGKTAGQLLQDSANDEEAKDRIYRQIAFAISELHRIPVPQGSRPAAVNGGKIRHEIFEENQASCHYRNVTELENHLNLFLSITKSQRRVKKLAQEPMVFCYSDIWLENFIIDDDGTITIVDFEDASILPASFSRYTLAGTKGKIRRDIRDIAVVPKIKGIDNTFALMAAAHPMMNGWGSFARAGRKLLGHYAPDEPDQVHKVVRDAQGQPVIFAIELPERSQDPLFMPQLPTFTGPPSLTAPLPPPPPLLPLPPPNQANLNVSDSHEV</sequence>
<comment type="caution">
    <text evidence="3">The sequence shown here is derived from an EMBL/GenBank/DDBJ whole genome shotgun (WGS) entry which is preliminary data.</text>
</comment>